<dbReference type="EMBL" id="CM047745">
    <property type="protein sequence ID" value="KAJ0024519.1"/>
    <property type="molecule type" value="Genomic_DNA"/>
</dbReference>
<evidence type="ECO:0000313" key="1">
    <source>
        <dbReference type="EMBL" id="KAJ0024519.1"/>
    </source>
</evidence>
<gene>
    <name evidence="1" type="ORF">Pint_08790</name>
</gene>
<proteinExistence type="predicted"/>
<dbReference type="Proteomes" id="UP001163603">
    <property type="component" value="Chromosome 10"/>
</dbReference>
<comment type="caution">
    <text evidence="1">The sequence shown here is derived from an EMBL/GenBank/DDBJ whole genome shotgun (WGS) entry which is preliminary data.</text>
</comment>
<sequence length="67" mass="7600">MLLDSGNRDVWLSPMLVLELFRYLLLTKLFSSKTQDGSLGCRMKVNHFIDISILEAANTARACKIKI</sequence>
<organism evidence="1 2">
    <name type="scientific">Pistacia integerrima</name>
    <dbReference type="NCBI Taxonomy" id="434235"/>
    <lineage>
        <taxon>Eukaryota</taxon>
        <taxon>Viridiplantae</taxon>
        <taxon>Streptophyta</taxon>
        <taxon>Embryophyta</taxon>
        <taxon>Tracheophyta</taxon>
        <taxon>Spermatophyta</taxon>
        <taxon>Magnoliopsida</taxon>
        <taxon>eudicotyledons</taxon>
        <taxon>Gunneridae</taxon>
        <taxon>Pentapetalae</taxon>
        <taxon>rosids</taxon>
        <taxon>malvids</taxon>
        <taxon>Sapindales</taxon>
        <taxon>Anacardiaceae</taxon>
        <taxon>Pistacia</taxon>
    </lineage>
</organism>
<reference evidence="2" key="1">
    <citation type="journal article" date="2023" name="G3 (Bethesda)">
        <title>Genome assembly and association tests identify interacting loci associated with vigor, precocity, and sex in interspecific pistachio rootstocks.</title>
        <authorList>
            <person name="Palmer W."/>
            <person name="Jacygrad E."/>
            <person name="Sagayaradj S."/>
            <person name="Cavanaugh K."/>
            <person name="Han R."/>
            <person name="Bertier L."/>
            <person name="Beede B."/>
            <person name="Kafkas S."/>
            <person name="Golino D."/>
            <person name="Preece J."/>
            <person name="Michelmore R."/>
        </authorList>
    </citation>
    <scope>NUCLEOTIDE SEQUENCE [LARGE SCALE GENOMIC DNA]</scope>
</reference>
<keyword evidence="2" id="KW-1185">Reference proteome</keyword>
<protein>
    <submittedName>
        <fullName evidence="1">Uncharacterized protein</fullName>
    </submittedName>
</protein>
<evidence type="ECO:0000313" key="2">
    <source>
        <dbReference type="Proteomes" id="UP001163603"/>
    </source>
</evidence>
<name>A0ACC0XUF3_9ROSI</name>
<accession>A0ACC0XUF3</accession>